<evidence type="ECO:0000256" key="1">
    <source>
        <dbReference type="SAM" id="Phobius"/>
    </source>
</evidence>
<evidence type="ECO:0000313" key="3">
    <source>
        <dbReference type="Proteomes" id="UP000232688"/>
    </source>
</evidence>
<evidence type="ECO:0000313" key="2">
    <source>
        <dbReference type="EMBL" id="PKC75558.1"/>
    </source>
</evidence>
<keyword evidence="1" id="KW-0812">Transmembrane</keyword>
<reference evidence="2 3" key="1">
    <citation type="submission" date="2017-10" db="EMBL/GenBank/DDBJ databases">
        <title>Extensive intraspecific genome diversity in a model arbuscular mycorrhizal fungus.</title>
        <authorList>
            <person name="Chen E.C.H."/>
            <person name="Morin E."/>
            <person name="Baudet D."/>
            <person name="Noel J."/>
            <person name="Ndikumana S."/>
            <person name="Charron P."/>
            <person name="St-Onge C."/>
            <person name="Giorgi J."/>
            <person name="Grigoriev I.V."/>
            <person name="Roux C."/>
            <person name="Martin F.M."/>
            <person name="Corradi N."/>
        </authorList>
    </citation>
    <scope>NUCLEOTIDE SEQUENCE [LARGE SCALE GENOMIC DNA]</scope>
    <source>
        <strain evidence="2 3">A1</strain>
    </source>
</reference>
<dbReference type="AlphaFoldDB" id="A0A2N0SJ37"/>
<sequence>MFLDTIWNNRSTEPVWFRLIRGFFAITLTGIIIYYAIVQYQKIGTEASIAVKFERINGRAYFIHHKPTMVDYNGVELNLQLEQLPIQLESNEVRLRISPDILLSKPANARFVRFESTRIFGFTDLISNLGGFYGAIAGLFYLFFGMQRLEPWGLAQKYLFSCTHCRKSLKRNFARKYVSSAGIPLVEKVDKRPEGSSLEQRVQILETLLRDYYLDDYYLKKVKYVRVNHKRFLKKYEEINRQDNEDTENTESTELDASLV</sequence>
<dbReference type="VEuPathDB" id="FungiDB:RhiirA1_436156"/>
<gene>
    <name evidence="2" type="ORF">RhiirA1_436156</name>
</gene>
<reference evidence="2 3" key="2">
    <citation type="submission" date="2017-10" db="EMBL/GenBank/DDBJ databases">
        <title>Genome analyses suggest a sexual origin of heterokaryosis in a supposedly ancient asexual fungus.</title>
        <authorList>
            <person name="Corradi N."/>
            <person name="Sedzielewska K."/>
            <person name="Noel J."/>
            <person name="Charron P."/>
            <person name="Farinelli L."/>
            <person name="Marton T."/>
            <person name="Kruger M."/>
            <person name="Pelin A."/>
            <person name="Brachmann A."/>
            <person name="Corradi N."/>
        </authorList>
    </citation>
    <scope>NUCLEOTIDE SEQUENCE [LARGE SCALE GENOMIC DNA]</scope>
    <source>
        <strain evidence="2 3">A1</strain>
    </source>
</reference>
<comment type="caution">
    <text evidence="2">The sequence shown here is derived from an EMBL/GenBank/DDBJ whole genome shotgun (WGS) entry which is preliminary data.</text>
</comment>
<feature type="transmembrane region" description="Helical" evidence="1">
    <location>
        <begin position="119"/>
        <end position="144"/>
    </location>
</feature>
<dbReference type="VEuPathDB" id="FungiDB:RhiirFUN_002324"/>
<dbReference type="EMBL" id="LLXH01000020">
    <property type="protein sequence ID" value="PKC75558.1"/>
    <property type="molecule type" value="Genomic_DNA"/>
</dbReference>
<keyword evidence="1" id="KW-1133">Transmembrane helix</keyword>
<feature type="transmembrane region" description="Helical" evidence="1">
    <location>
        <begin position="15"/>
        <end position="37"/>
    </location>
</feature>
<accession>A0A2N0SJ37</accession>
<keyword evidence="1" id="KW-0472">Membrane</keyword>
<dbReference type="VEuPathDB" id="FungiDB:FUN_002268"/>
<organism evidence="2 3">
    <name type="scientific">Rhizophagus irregularis</name>
    <dbReference type="NCBI Taxonomy" id="588596"/>
    <lineage>
        <taxon>Eukaryota</taxon>
        <taxon>Fungi</taxon>
        <taxon>Fungi incertae sedis</taxon>
        <taxon>Mucoromycota</taxon>
        <taxon>Glomeromycotina</taxon>
        <taxon>Glomeromycetes</taxon>
        <taxon>Glomerales</taxon>
        <taxon>Glomeraceae</taxon>
        <taxon>Rhizophagus</taxon>
    </lineage>
</organism>
<dbReference type="Proteomes" id="UP000232688">
    <property type="component" value="Unassembled WGS sequence"/>
</dbReference>
<name>A0A2N0SJ37_9GLOM</name>
<protein>
    <submittedName>
        <fullName evidence="2">Uncharacterized protein</fullName>
    </submittedName>
</protein>
<proteinExistence type="predicted"/>